<organism evidence="1 2">
    <name type="scientific">Gossypium harknessii</name>
    <dbReference type="NCBI Taxonomy" id="34285"/>
    <lineage>
        <taxon>Eukaryota</taxon>
        <taxon>Viridiplantae</taxon>
        <taxon>Streptophyta</taxon>
        <taxon>Embryophyta</taxon>
        <taxon>Tracheophyta</taxon>
        <taxon>Spermatophyta</taxon>
        <taxon>Magnoliopsida</taxon>
        <taxon>eudicotyledons</taxon>
        <taxon>Gunneridae</taxon>
        <taxon>Pentapetalae</taxon>
        <taxon>rosids</taxon>
        <taxon>malvids</taxon>
        <taxon>Malvales</taxon>
        <taxon>Malvaceae</taxon>
        <taxon>Malvoideae</taxon>
        <taxon>Gossypium</taxon>
    </lineage>
</organism>
<accession>A0A7J9I2A9</accession>
<reference evidence="1 2" key="1">
    <citation type="journal article" date="2019" name="Genome Biol. Evol.">
        <title>Insights into the evolution of the New World diploid cottons (Gossypium, subgenus Houzingenia) based on genome sequencing.</title>
        <authorList>
            <person name="Grover C.E."/>
            <person name="Arick M.A. 2nd"/>
            <person name="Thrash A."/>
            <person name="Conover J.L."/>
            <person name="Sanders W.S."/>
            <person name="Peterson D.G."/>
            <person name="Frelichowski J.E."/>
            <person name="Scheffler J.A."/>
            <person name="Scheffler B.E."/>
            <person name="Wendel J.F."/>
        </authorList>
    </citation>
    <scope>NUCLEOTIDE SEQUENCE [LARGE SCALE GENOMIC DNA]</scope>
    <source>
        <strain evidence="1">0</strain>
        <tissue evidence="1">Leaf</tissue>
    </source>
</reference>
<gene>
    <name evidence="1" type="ORF">Gohar_000952</name>
</gene>
<keyword evidence="2" id="KW-1185">Reference proteome</keyword>
<protein>
    <submittedName>
        <fullName evidence="1">Uncharacterized protein</fullName>
    </submittedName>
</protein>
<dbReference type="EMBL" id="JABFAD010000013">
    <property type="protein sequence ID" value="MBA0816270.1"/>
    <property type="molecule type" value="Genomic_DNA"/>
</dbReference>
<comment type="caution">
    <text evidence="1">The sequence shown here is derived from an EMBL/GenBank/DDBJ whole genome shotgun (WGS) entry which is preliminary data.</text>
</comment>
<proteinExistence type="predicted"/>
<name>A0A7J9I2A9_9ROSI</name>
<sequence>MHLLEKFTGFDLGISGYEEKSRRLRLEYLRVDHLPQSIGYIDEAVSDLFDWFDKRVTPITVEKVSYRVFSKNYYPLKEFVANLTRQHF</sequence>
<dbReference type="OrthoDB" id="987194at2759"/>
<evidence type="ECO:0000313" key="2">
    <source>
        <dbReference type="Proteomes" id="UP000593560"/>
    </source>
</evidence>
<evidence type="ECO:0000313" key="1">
    <source>
        <dbReference type="EMBL" id="MBA0816270.1"/>
    </source>
</evidence>
<dbReference type="Proteomes" id="UP000593560">
    <property type="component" value="Unassembled WGS sequence"/>
</dbReference>
<dbReference type="AlphaFoldDB" id="A0A7J9I2A9"/>